<comment type="function">
    <text evidence="1">Is involved in L-lactate degradation and allows cells to grow with lactate as the sole carbon source.</text>
</comment>
<dbReference type="EMBL" id="BOQT01000005">
    <property type="protein sequence ID" value="GIN20639.1"/>
    <property type="molecule type" value="Genomic_DNA"/>
</dbReference>
<keyword evidence="5" id="KW-1185">Reference proteome</keyword>
<evidence type="ECO:0000313" key="4">
    <source>
        <dbReference type="EMBL" id="GIN20639.1"/>
    </source>
</evidence>
<feature type="region of interest" description="Disordered" evidence="2">
    <location>
        <begin position="1"/>
        <end position="29"/>
    </location>
</feature>
<accession>A0ABQ4K4I5</accession>
<dbReference type="InterPro" id="IPR024185">
    <property type="entry name" value="FTHF_cligase-like_sf"/>
</dbReference>
<comment type="similarity">
    <text evidence="1">Belongs to the LutC/YkgG family.</text>
</comment>
<dbReference type="InterPro" id="IPR022823">
    <property type="entry name" value="LutC"/>
</dbReference>
<dbReference type="PANTHER" id="PTHR43682">
    <property type="entry name" value="LACTATE UTILIZATION PROTEIN C"/>
    <property type="match status" value="1"/>
</dbReference>
<dbReference type="HAMAP" id="MF_02104">
    <property type="entry name" value="LutC"/>
    <property type="match status" value="1"/>
</dbReference>
<dbReference type="SUPFAM" id="SSF100950">
    <property type="entry name" value="NagB/RpiA/CoA transferase-like"/>
    <property type="match status" value="1"/>
</dbReference>
<dbReference type="Gene3D" id="3.40.50.10420">
    <property type="entry name" value="NagB/RpiA/CoA transferase-like"/>
    <property type="match status" value="1"/>
</dbReference>
<evidence type="ECO:0000259" key="3">
    <source>
        <dbReference type="Pfam" id="PF02589"/>
    </source>
</evidence>
<feature type="compositionally biased region" description="Polar residues" evidence="2">
    <location>
        <begin position="1"/>
        <end position="12"/>
    </location>
</feature>
<gene>
    <name evidence="1 4" type="primary">lutC</name>
    <name evidence="4" type="ORF">J1TS3_17730</name>
</gene>
<sequence>MSIHNSLSQVDGSASEKLQHGSSSQPQGEIFNRDSFLKRLAKNFGRERVKEKPVCPDWGSKPQWEVLSGLSGDGLVEVLKNQCLLVHTEVIETDKERLGSALNEALERNKCQSIVKWKDPRFVEFGLDKIWEQEDYDVYEWDSQDREAAIAAAERADVGITFSDITLAESATVVLFSGKGKGRSVSLLPRDYIAVIPKSTIVPRITQAAAEIDRRIADGEDVASCVNFISGPSNSADIEMSLVVGVHGPVHATYIIVDDA</sequence>
<organism evidence="4 5">
    <name type="scientific">Siminovitchia fordii</name>
    <dbReference type="NCBI Taxonomy" id="254759"/>
    <lineage>
        <taxon>Bacteria</taxon>
        <taxon>Bacillati</taxon>
        <taxon>Bacillota</taxon>
        <taxon>Bacilli</taxon>
        <taxon>Bacillales</taxon>
        <taxon>Bacillaceae</taxon>
        <taxon>Siminovitchia</taxon>
    </lineage>
</organism>
<dbReference type="RefSeq" id="WP_018707077.1">
    <property type="nucleotide sequence ID" value="NZ_BOQT01000005.1"/>
</dbReference>
<dbReference type="InterPro" id="IPR037171">
    <property type="entry name" value="NagB/RpiA_transferase-like"/>
</dbReference>
<name>A0ABQ4K4I5_9BACI</name>
<comment type="caution">
    <text evidence="4">The sequence shown here is derived from an EMBL/GenBank/DDBJ whole genome shotgun (WGS) entry which is preliminary data.</text>
</comment>
<dbReference type="Proteomes" id="UP000680279">
    <property type="component" value="Unassembled WGS sequence"/>
</dbReference>
<evidence type="ECO:0000256" key="1">
    <source>
        <dbReference type="HAMAP-Rule" id="MF_02104"/>
    </source>
</evidence>
<dbReference type="InterPro" id="IPR003741">
    <property type="entry name" value="LUD_dom"/>
</dbReference>
<protein>
    <recommendedName>
        <fullName evidence="1">Lactate utilization protein C</fullName>
    </recommendedName>
</protein>
<reference evidence="4 5" key="1">
    <citation type="submission" date="2021-03" db="EMBL/GenBank/DDBJ databases">
        <title>Antimicrobial resistance genes in bacteria isolated from Japanese honey, and their potential for conferring macrolide and lincosamide resistance in the American foulbrood pathogen Paenibacillus larvae.</title>
        <authorList>
            <person name="Okamoto M."/>
            <person name="Kumagai M."/>
            <person name="Kanamori H."/>
            <person name="Takamatsu D."/>
        </authorList>
    </citation>
    <scope>NUCLEOTIDE SEQUENCE [LARGE SCALE GENOMIC DNA]</scope>
    <source>
        <strain evidence="4 5">J1TS3</strain>
    </source>
</reference>
<feature type="domain" description="LUD" evidence="3">
    <location>
        <begin position="77"/>
        <end position="257"/>
    </location>
</feature>
<evidence type="ECO:0000313" key="5">
    <source>
        <dbReference type="Proteomes" id="UP000680279"/>
    </source>
</evidence>
<dbReference type="PANTHER" id="PTHR43682:SF1">
    <property type="entry name" value="LACTATE UTILIZATION PROTEIN C"/>
    <property type="match status" value="1"/>
</dbReference>
<proteinExistence type="inferred from homology"/>
<evidence type="ECO:0000256" key="2">
    <source>
        <dbReference type="SAM" id="MobiDB-lite"/>
    </source>
</evidence>
<dbReference type="Pfam" id="PF02589">
    <property type="entry name" value="LUD_dom"/>
    <property type="match status" value="1"/>
</dbReference>